<evidence type="ECO:0000313" key="2">
    <source>
        <dbReference type="EMBL" id="MCU6796615.1"/>
    </source>
</evidence>
<protein>
    <submittedName>
        <fullName evidence="2">Cytochrome c oxidase subunit 2A</fullName>
    </submittedName>
</protein>
<dbReference type="Pfam" id="PF08113">
    <property type="entry name" value="CoxIIa"/>
    <property type="match status" value="1"/>
</dbReference>
<keyword evidence="3" id="KW-1185">Reference proteome</keyword>
<dbReference type="InterPro" id="IPR036246">
    <property type="entry name" value="Cyt_c_oxidase_su2a_ba3"/>
</dbReference>
<organism evidence="2 3">
    <name type="scientific">Paenibacillus baimaensis</name>
    <dbReference type="NCBI Taxonomy" id="2982185"/>
    <lineage>
        <taxon>Bacteria</taxon>
        <taxon>Bacillati</taxon>
        <taxon>Bacillota</taxon>
        <taxon>Bacilli</taxon>
        <taxon>Bacillales</taxon>
        <taxon>Paenibacillaceae</taxon>
        <taxon>Paenibacillus</taxon>
    </lineage>
</organism>
<dbReference type="InterPro" id="IPR012538">
    <property type="entry name" value="Cyt_c_oxidase_su2a"/>
</dbReference>
<name>A0ABT2UPQ1_9BACL</name>
<feature type="transmembrane region" description="Helical" evidence="1">
    <location>
        <begin position="12"/>
        <end position="37"/>
    </location>
</feature>
<dbReference type="EMBL" id="JAOQIO010000107">
    <property type="protein sequence ID" value="MCU6796615.1"/>
    <property type="molecule type" value="Genomic_DNA"/>
</dbReference>
<comment type="caution">
    <text evidence="2">The sequence shown here is derived from an EMBL/GenBank/DDBJ whole genome shotgun (WGS) entry which is preliminary data.</text>
</comment>
<sequence length="41" mass="4486">MKKEHKHSDESLKGTLVSVLLLGAFIAVSWLGVYALFIARG</sequence>
<dbReference type="SUPFAM" id="SSF81473">
    <property type="entry name" value="Bacterial ba3 type cytochrome c oxidase subunit IIa"/>
    <property type="match status" value="1"/>
</dbReference>
<keyword evidence="1" id="KW-0812">Transmembrane</keyword>
<gene>
    <name evidence="2" type="ORF">OB236_31270</name>
</gene>
<keyword evidence="1" id="KW-0472">Membrane</keyword>
<keyword evidence="1" id="KW-1133">Transmembrane helix</keyword>
<reference evidence="2 3" key="1">
    <citation type="submission" date="2022-09" db="EMBL/GenBank/DDBJ databases">
        <authorList>
            <person name="Han X.L."/>
            <person name="Wang Q."/>
            <person name="Lu T."/>
        </authorList>
    </citation>
    <scope>NUCLEOTIDE SEQUENCE [LARGE SCALE GENOMIC DNA]</scope>
    <source>
        <strain evidence="2 3">WQ 127069</strain>
    </source>
</reference>
<dbReference type="RefSeq" id="WP_262687464.1">
    <property type="nucleotide sequence ID" value="NZ_JAOQIO010000107.1"/>
</dbReference>
<dbReference type="Proteomes" id="UP001652445">
    <property type="component" value="Unassembled WGS sequence"/>
</dbReference>
<proteinExistence type="predicted"/>
<evidence type="ECO:0000256" key="1">
    <source>
        <dbReference type="SAM" id="Phobius"/>
    </source>
</evidence>
<accession>A0ABT2UPQ1</accession>
<evidence type="ECO:0000313" key="3">
    <source>
        <dbReference type="Proteomes" id="UP001652445"/>
    </source>
</evidence>